<evidence type="ECO:0000313" key="3">
    <source>
        <dbReference type="Proteomes" id="UP000243374"/>
    </source>
</evidence>
<sequence length="86" mass="9738">MSKTPFLYRFASKLNEAPVDIPTIHFNSDKQMNVFEDGSLCWNGVTRKAYTNFHTVGHNVPAHRTPSGKWVPAKNVKGKTDRRVGH</sequence>
<feature type="region of interest" description="Disordered" evidence="1">
    <location>
        <begin position="63"/>
        <end position="86"/>
    </location>
</feature>
<dbReference type="AlphaFoldDB" id="A0A662ZBK5"/>
<reference evidence="2 3" key="1">
    <citation type="submission" date="2016-10" db="EMBL/GenBank/DDBJ databases">
        <authorList>
            <person name="Varghese N."/>
            <person name="Submissions S."/>
        </authorList>
    </citation>
    <scope>NUCLEOTIDE SEQUENCE [LARGE SCALE GENOMIC DNA]</scope>
    <source>
        <strain evidence="2 3">22B</strain>
    </source>
</reference>
<dbReference type="EMBL" id="FOSF01000037">
    <property type="protein sequence ID" value="SFK20739.1"/>
    <property type="molecule type" value="Genomic_DNA"/>
</dbReference>
<organism evidence="2 3">
    <name type="scientific">Succinivibrio dextrinosolvens</name>
    <dbReference type="NCBI Taxonomy" id="83771"/>
    <lineage>
        <taxon>Bacteria</taxon>
        <taxon>Pseudomonadati</taxon>
        <taxon>Pseudomonadota</taxon>
        <taxon>Gammaproteobacteria</taxon>
        <taxon>Aeromonadales</taxon>
        <taxon>Succinivibrionaceae</taxon>
        <taxon>Succinivibrio</taxon>
    </lineage>
</organism>
<gene>
    <name evidence="2" type="ORF">SAMN04487865_103724</name>
</gene>
<dbReference type="Proteomes" id="UP000243374">
    <property type="component" value="Unassembled WGS sequence"/>
</dbReference>
<evidence type="ECO:0000256" key="1">
    <source>
        <dbReference type="SAM" id="MobiDB-lite"/>
    </source>
</evidence>
<dbReference type="RefSeq" id="WP_074841023.1">
    <property type="nucleotide sequence ID" value="NZ_CP047056.1"/>
</dbReference>
<evidence type="ECO:0000313" key="2">
    <source>
        <dbReference type="EMBL" id="SFK20739.1"/>
    </source>
</evidence>
<proteinExistence type="predicted"/>
<name>A0A662ZBK5_9GAMM</name>
<protein>
    <submittedName>
        <fullName evidence="2">Uncharacterized protein</fullName>
    </submittedName>
</protein>
<accession>A0A662ZBK5</accession>
<keyword evidence="3" id="KW-1185">Reference proteome</keyword>